<dbReference type="RefSeq" id="WP_099623752.1">
    <property type="nucleotide sequence ID" value="NZ_CP024201.1"/>
</dbReference>
<dbReference type="OrthoDB" id="7193402at2"/>
<dbReference type="KEGG" id="cmb:CSW64_20000"/>
<keyword evidence="1" id="KW-1133">Transmembrane helix</keyword>
<keyword evidence="3" id="KW-1185">Reference proteome</keyword>
<dbReference type="Proteomes" id="UP000228945">
    <property type="component" value="Chromosome"/>
</dbReference>
<organism evidence="2 3">
    <name type="scientific">Caulobacter mirabilis</name>
    <dbReference type="NCBI Taxonomy" id="69666"/>
    <lineage>
        <taxon>Bacteria</taxon>
        <taxon>Pseudomonadati</taxon>
        <taxon>Pseudomonadota</taxon>
        <taxon>Alphaproteobacteria</taxon>
        <taxon>Caulobacterales</taxon>
        <taxon>Caulobacteraceae</taxon>
        <taxon>Caulobacter</taxon>
    </lineage>
</organism>
<gene>
    <name evidence="2" type="ORF">CSW64_20000</name>
</gene>
<keyword evidence="1" id="KW-0812">Transmembrane</keyword>
<evidence type="ECO:0000313" key="3">
    <source>
        <dbReference type="Proteomes" id="UP000228945"/>
    </source>
</evidence>
<evidence type="ECO:0000256" key="1">
    <source>
        <dbReference type="SAM" id="Phobius"/>
    </source>
</evidence>
<protein>
    <recommendedName>
        <fullName evidence="4">DUF2007 domain-containing protein</fullName>
    </recommendedName>
</protein>
<reference evidence="2 3" key="1">
    <citation type="submission" date="2017-10" db="EMBL/GenBank/DDBJ databases">
        <title>Genome sequence of Caulobacter mirabilis FWC38.</title>
        <authorList>
            <person name="Fiebig A."/>
            <person name="Crosson S."/>
        </authorList>
    </citation>
    <scope>NUCLEOTIDE SEQUENCE [LARGE SCALE GENOMIC DNA]</scope>
    <source>
        <strain evidence="2 3">FWC 38</strain>
    </source>
</reference>
<keyword evidence="1" id="KW-0472">Membrane</keyword>
<sequence>MALVEAARFHTLSEAQVAASLLRSAGIDPAVSDVHYGSVFWLEQKALGGFRLSVAEEDLLDTLALLSGPPPYNDEFEPYEPIEPLSNGRRALAMGLGLTLGPAAGWLATGRGRNSRPFAELLSGMIIAGALLAVVGGVVLMIANIFFNPV</sequence>
<dbReference type="AlphaFoldDB" id="A0A2D2B2P6"/>
<proteinExistence type="predicted"/>
<feature type="transmembrane region" description="Helical" evidence="1">
    <location>
        <begin position="121"/>
        <end position="147"/>
    </location>
</feature>
<evidence type="ECO:0000313" key="2">
    <source>
        <dbReference type="EMBL" id="ATQ44504.1"/>
    </source>
</evidence>
<feature type="transmembrane region" description="Helical" evidence="1">
    <location>
        <begin position="91"/>
        <end position="109"/>
    </location>
</feature>
<dbReference type="EMBL" id="CP024201">
    <property type="protein sequence ID" value="ATQ44504.1"/>
    <property type="molecule type" value="Genomic_DNA"/>
</dbReference>
<name>A0A2D2B2P6_9CAUL</name>
<accession>A0A2D2B2P6</accession>
<evidence type="ECO:0008006" key="4">
    <source>
        <dbReference type="Google" id="ProtNLM"/>
    </source>
</evidence>